<dbReference type="PROSITE" id="PS51502">
    <property type="entry name" value="S_R_A_B_BARREL"/>
    <property type="match status" value="1"/>
</dbReference>
<sequence length="97" mass="11285">MSDTRPIRHVVLFSSKHPDTIDQIIEGLWMLKDIPSVGHFEVRRNRNEDRYSNDVDVVVYAEFDSPEALAAYRAHPIYDECVEIVRPLRSLRLAADF</sequence>
<dbReference type="Gene3D" id="3.30.70.100">
    <property type="match status" value="1"/>
</dbReference>
<proteinExistence type="predicted"/>
<feature type="domain" description="Stress-response A/B barrel" evidence="1">
    <location>
        <begin position="7"/>
        <end position="97"/>
    </location>
</feature>
<keyword evidence="3" id="KW-1185">Reference proteome</keyword>
<accession>A0ABQ4NRL1</accession>
<dbReference type="Proteomes" id="UP000786693">
    <property type="component" value="Unassembled WGS sequence"/>
</dbReference>
<dbReference type="SUPFAM" id="SSF54909">
    <property type="entry name" value="Dimeric alpha+beta barrel"/>
    <property type="match status" value="1"/>
</dbReference>
<dbReference type="InterPro" id="IPR013097">
    <property type="entry name" value="Dabb"/>
</dbReference>
<dbReference type="RefSeq" id="WP_220750509.1">
    <property type="nucleotide sequence ID" value="NZ_BPFH01000010.1"/>
</dbReference>
<protein>
    <submittedName>
        <fullName evidence="2">Stress responsive protein</fullName>
    </submittedName>
</protein>
<evidence type="ECO:0000313" key="3">
    <source>
        <dbReference type="Proteomes" id="UP000786693"/>
    </source>
</evidence>
<dbReference type="Pfam" id="PF07876">
    <property type="entry name" value="Dabb"/>
    <property type="match status" value="1"/>
</dbReference>
<dbReference type="InterPro" id="IPR011008">
    <property type="entry name" value="Dimeric_a/b-barrel"/>
</dbReference>
<dbReference type="EMBL" id="BPFH01000010">
    <property type="protein sequence ID" value="GIT97022.1"/>
    <property type="molecule type" value="Genomic_DNA"/>
</dbReference>
<reference evidence="2 3" key="1">
    <citation type="submission" date="2021-05" db="EMBL/GenBank/DDBJ databases">
        <title>Bacteria Genome sequencing.</title>
        <authorList>
            <person name="Takabe Y."/>
            <person name="Nakajima Y."/>
            <person name="Suzuki S."/>
            <person name="Shiozaki T."/>
        </authorList>
    </citation>
    <scope>NUCLEOTIDE SEQUENCE [LARGE SCALE GENOMIC DNA]</scope>
    <source>
        <strain evidence="2 3">AI_62</strain>
    </source>
</reference>
<evidence type="ECO:0000259" key="1">
    <source>
        <dbReference type="PROSITE" id="PS51502"/>
    </source>
</evidence>
<organism evidence="2 3">
    <name type="scientific">Jannaschia pagri</name>
    <dbReference type="NCBI Taxonomy" id="2829797"/>
    <lineage>
        <taxon>Bacteria</taxon>
        <taxon>Pseudomonadati</taxon>
        <taxon>Pseudomonadota</taxon>
        <taxon>Alphaproteobacteria</taxon>
        <taxon>Rhodobacterales</taxon>
        <taxon>Roseobacteraceae</taxon>
        <taxon>Jannaschia</taxon>
    </lineage>
</organism>
<evidence type="ECO:0000313" key="2">
    <source>
        <dbReference type="EMBL" id="GIT97022.1"/>
    </source>
</evidence>
<comment type="caution">
    <text evidence="2">The sequence shown here is derived from an EMBL/GenBank/DDBJ whole genome shotgun (WGS) entry which is preliminary data.</text>
</comment>
<gene>
    <name evidence="2" type="ORF">JANAI62_36450</name>
</gene>
<name>A0ABQ4NRL1_9RHOB</name>
<dbReference type="SMART" id="SM00886">
    <property type="entry name" value="Dabb"/>
    <property type="match status" value="1"/>
</dbReference>